<feature type="binding site" evidence="16">
    <location>
        <position position="328"/>
    </location>
    <ligand>
        <name>ATP</name>
        <dbReference type="ChEBI" id="CHEBI:30616"/>
    </ligand>
</feature>
<evidence type="ECO:0000256" key="8">
    <source>
        <dbReference type="ARBA" id="ARBA00022777"/>
    </source>
</evidence>
<keyword evidence="8" id="KW-0418">Kinase</keyword>
<feature type="chain" id="PRO_5007831645" description="non-specific serine/threonine protein kinase" evidence="18">
    <location>
        <begin position="25"/>
        <end position="615"/>
    </location>
</feature>
<evidence type="ECO:0000256" key="17">
    <source>
        <dbReference type="SAM" id="Phobius"/>
    </source>
</evidence>
<keyword evidence="12" id="KW-0675">Receptor</keyword>
<dbReference type="EC" id="2.7.11.1" evidence="2"/>
<evidence type="ECO:0000256" key="3">
    <source>
        <dbReference type="ARBA" id="ARBA00022527"/>
    </source>
</evidence>
<dbReference type="Pfam" id="PF19160">
    <property type="entry name" value="SPARK"/>
    <property type="match status" value="1"/>
</dbReference>
<organism evidence="20">
    <name type="scientific">Daucus carota subsp. sativus</name>
    <name type="common">Carrot</name>
    <dbReference type="NCBI Taxonomy" id="79200"/>
    <lineage>
        <taxon>Eukaryota</taxon>
        <taxon>Viridiplantae</taxon>
        <taxon>Streptophyta</taxon>
        <taxon>Embryophyta</taxon>
        <taxon>Tracheophyta</taxon>
        <taxon>Spermatophyta</taxon>
        <taxon>Magnoliopsida</taxon>
        <taxon>eudicotyledons</taxon>
        <taxon>Gunneridae</taxon>
        <taxon>Pentapetalae</taxon>
        <taxon>asterids</taxon>
        <taxon>campanulids</taxon>
        <taxon>Apiales</taxon>
        <taxon>Apiaceae</taxon>
        <taxon>Apioideae</taxon>
        <taxon>Scandiceae</taxon>
        <taxon>Daucinae</taxon>
        <taxon>Daucus</taxon>
        <taxon>Daucus sect. Daucus</taxon>
    </lineage>
</organism>
<evidence type="ECO:0000256" key="6">
    <source>
        <dbReference type="ARBA" id="ARBA00022729"/>
    </source>
</evidence>
<evidence type="ECO:0000313" key="20">
    <source>
        <dbReference type="EMBL" id="KZN10113.1"/>
    </source>
</evidence>
<proteinExistence type="predicted"/>
<comment type="caution">
    <text evidence="20">The sequence shown here is derived from an EMBL/GenBank/DDBJ whole genome shotgun (WGS) entry which is preliminary data.</text>
</comment>
<dbReference type="Gene3D" id="3.30.200.20">
    <property type="entry name" value="Phosphorylase Kinase, domain 1"/>
    <property type="match status" value="1"/>
</dbReference>
<dbReference type="GO" id="GO:0005524">
    <property type="term" value="F:ATP binding"/>
    <property type="evidence" value="ECO:0007669"/>
    <property type="project" value="UniProtKB-UniRule"/>
</dbReference>
<dbReference type="STRING" id="79200.A0A162B546"/>
<name>A0A162B546_DAUCS</name>
<dbReference type="Gene3D" id="1.10.510.10">
    <property type="entry name" value="Transferase(Phosphotransferase) domain 1"/>
    <property type="match status" value="1"/>
</dbReference>
<evidence type="ECO:0000256" key="9">
    <source>
        <dbReference type="ARBA" id="ARBA00022840"/>
    </source>
</evidence>
<evidence type="ECO:0000256" key="14">
    <source>
        <dbReference type="ARBA" id="ARBA00047899"/>
    </source>
</evidence>
<dbReference type="EMBL" id="LNRQ01000001">
    <property type="protein sequence ID" value="KZN10113.1"/>
    <property type="molecule type" value="Genomic_DNA"/>
</dbReference>
<evidence type="ECO:0000256" key="10">
    <source>
        <dbReference type="ARBA" id="ARBA00022989"/>
    </source>
</evidence>
<dbReference type="PROSITE" id="PS00107">
    <property type="entry name" value="PROTEIN_KINASE_ATP"/>
    <property type="match status" value="1"/>
</dbReference>
<feature type="signal peptide" evidence="18">
    <location>
        <begin position="1"/>
        <end position="24"/>
    </location>
</feature>
<evidence type="ECO:0000256" key="7">
    <source>
        <dbReference type="ARBA" id="ARBA00022741"/>
    </source>
</evidence>
<keyword evidence="13" id="KW-0325">Glycoprotein</keyword>
<gene>
    <name evidence="20" type="ORF">DCAR_002769</name>
</gene>
<dbReference type="Gramene" id="KZN10113">
    <property type="protein sequence ID" value="KZN10113"/>
    <property type="gene ID" value="DCAR_002769"/>
</dbReference>
<dbReference type="GO" id="GO:0016020">
    <property type="term" value="C:membrane"/>
    <property type="evidence" value="ECO:0007669"/>
    <property type="project" value="UniProtKB-SubCell"/>
</dbReference>
<accession>A0A162B546</accession>
<evidence type="ECO:0000256" key="5">
    <source>
        <dbReference type="ARBA" id="ARBA00022692"/>
    </source>
</evidence>
<comment type="catalytic activity">
    <reaction evidence="14">
        <text>L-threonyl-[protein] + ATP = O-phospho-L-threonyl-[protein] + ADP + H(+)</text>
        <dbReference type="Rhea" id="RHEA:46608"/>
        <dbReference type="Rhea" id="RHEA-COMP:11060"/>
        <dbReference type="Rhea" id="RHEA-COMP:11605"/>
        <dbReference type="ChEBI" id="CHEBI:15378"/>
        <dbReference type="ChEBI" id="CHEBI:30013"/>
        <dbReference type="ChEBI" id="CHEBI:30616"/>
        <dbReference type="ChEBI" id="CHEBI:61977"/>
        <dbReference type="ChEBI" id="CHEBI:456216"/>
        <dbReference type="EC" id="2.7.11.1"/>
    </reaction>
</comment>
<evidence type="ECO:0000256" key="1">
    <source>
        <dbReference type="ARBA" id="ARBA00004479"/>
    </source>
</evidence>
<dbReference type="FunFam" id="1.10.510.10:FF:000287">
    <property type="entry name" value="probable LRR receptor-like serine/threonine-protein kinase RKF3"/>
    <property type="match status" value="1"/>
</dbReference>
<keyword evidence="4" id="KW-0808">Transferase</keyword>
<comment type="subcellular location">
    <subcellularLocation>
        <location evidence="1">Membrane</location>
        <topology evidence="1">Single-pass type I membrane protein</topology>
    </subcellularLocation>
</comment>
<dbReference type="AlphaFoldDB" id="A0A162B546"/>
<keyword evidence="11 17" id="KW-0472">Membrane</keyword>
<evidence type="ECO:0000256" key="11">
    <source>
        <dbReference type="ARBA" id="ARBA00023136"/>
    </source>
</evidence>
<keyword evidence="7 16" id="KW-0547">Nucleotide-binding</keyword>
<evidence type="ECO:0000256" key="12">
    <source>
        <dbReference type="ARBA" id="ARBA00023170"/>
    </source>
</evidence>
<dbReference type="PANTHER" id="PTHR47989:SF62">
    <property type="entry name" value="OS05G0423500 PROTEIN"/>
    <property type="match status" value="1"/>
</dbReference>
<evidence type="ECO:0000256" key="18">
    <source>
        <dbReference type="SAM" id="SignalP"/>
    </source>
</evidence>
<dbReference type="InterPro" id="IPR001245">
    <property type="entry name" value="Ser-Thr/Tyr_kinase_cat_dom"/>
</dbReference>
<dbReference type="PROSITE" id="PS00108">
    <property type="entry name" value="PROTEIN_KINASE_ST"/>
    <property type="match status" value="1"/>
</dbReference>
<dbReference type="SUPFAM" id="SSF56112">
    <property type="entry name" value="Protein kinase-like (PK-like)"/>
    <property type="match status" value="1"/>
</dbReference>
<keyword evidence="3" id="KW-0723">Serine/threonine-protein kinase</keyword>
<dbReference type="InterPro" id="IPR008271">
    <property type="entry name" value="Ser/Thr_kinase_AS"/>
</dbReference>
<evidence type="ECO:0000256" key="16">
    <source>
        <dbReference type="PROSITE-ProRule" id="PRU10141"/>
    </source>
</evidence>
<reference evidence="20" key="1">
    <citation type="journal article" date="2016" name="Nat. Genet.">
        <title>A high-quality carrot genome assembly provides new insights into carotenoid accumulation and asterid genome evolution.</title>
        <authorList>
            <person name="Iorizzo M."/>
            <person name="Ellison S."/>
            <person name="Senalik D."/>
            <person name="Zeng P."/>
            <person name="Satapoomin P."/>
            <person name="Huang J."/>
            <person name="Bowman M."/>
            <person name="Iovene M."/>
            <person name="Sanseverino W."/>
            <person name="Cavagnaro P."/>
            <person name="Yildiz M."/>
            <person name="Macko-Podgorni A."/>
            <person name="Moranska E."/>
            <person name="Grzebelus E."/>
            <person name="Grzebelus D."/>
            <person name="Ashrafi H."/>
            <person name="Zheng Z."/>
            <person name="Cheng S."/>
            <person name="Spooner D."/>
            <person name="Van Deynze A."/>
            <person name="Simon P."/>
        </authorList>
    </citation>
    <scope>NUCLEOTIDE SEQUENCE [LARGE SCALE GENOMIC DNA]</scope>
    <source>
        <tissue evidence="20">Leaf</tissue>
    </source>
</reference>
<dbReference type="CDD" id="cd14066">
    <property type="entry name" value="STKc_IRAK"/>
    <property type="match status" value="1"/>
</dbReference>
<comment type="catalytic activity">
    <reaction evidence="15">
        <text>L-seryl-[protein] + ATP = O-phospho-L-seryl-[protein] + ADP + H(+)</text>
        <dbReference type="Rhea" id="RHEA:17989"/>
        <dbReference type="Rhea" id="RHEA-COMP:9863"/>
        <dbReference type="Rhea" id="RHEA-COMP:11604"/>
        <dbReference type="ChEBI" id="CHEBI:15378"/>
        <dbReference type="ChEBI" id="CHEBI:29999"/>
        <dbReference type="ChEBI" id="CHEBI:30616"/>
        <dbReference type="ChEBI" id="CHEBI:83421"/>
        <dbReference type="ChEBI" id="CHEBI:456216"/>
        <dbReference type="EC" id="2.7.11.1"/>
    </reaction>
</comment>
<sequence length="615" mass="68389">MMSKSASLFLFSFLFLGFFSTSSSESTSTADCPLDFTVLRRLRQASRNSKNDFTQCVWILQGIRLVQSEYLLQTNSFLISTAFSESCWQSLQLVFNEYPKHFDIQSTCNFSNQLITQGCHNITTRAEYEAKNSQSTLKSIEKACKHSEYTSQACAICNSNISFLQPLDSYKVPPNDMMRGQADLYKSECVGYKSIYAAAFSTLSGPTDPHNAKCFFNLTFDKSKRNKKIRITLISVFSASGFLIMVIAFVGFWWMWRKKREKKKTKGILDSNLSHLDSIGGNNALIKFSYSEVEKATKNFSLSNIIGRGGYGNVYKGVLPDRTEVALKRFKNCSAAGDASFAHEVRIIASVRHVNLVALRGYCIAMTKSEGHQRIIVCDLVKNGSLHDHLFGPAEKKLSWPIRQKIALGTARGLAYLHNGAQPSIIHRDIKAGNILLDEDFEPKVADFGLAKIAPEGVSHMSTHVAGTMGYVAPEYALYGKLTERSDVYSFGIVLLELVSGKKALLKHGDDQHTLLADWAWSLVKVGRPLDIVEEGTPELGPPEIMEKYVMLAVLCSHPQLYARPTMDQVVKILDSNEPVPVIPERPNSFTANVFGTETPISSTGSNSMSSYSTY</sequence>
<dbReference type="InterPro" id="IPR017441">
    <property type="entry name" value="Protein_kinase_ATP_BS"/>
</dbReference>
<evidence type="ECO:0000256" key="4">
    <source>
        <dbReference type="ARBA" id="ARBA00022679"/>
    </source>
</evidence>
<dbReference type="SMART" id="SM00220">
    <property type="entry name" value="S_TKc"/>
    <property type="match status" value="1"/>
</dbReference>
<evidence type="ECO:0000256" key="13">
    <source>
        <dbReference type="ARBA" id="ARBA00023180"/>
    </source>
</evidence>
<dbReference type="InterPro" id="IPR000719">
    <property type="entry name" value="Prot_kinase_dom"/>
</dbReference>
<dbReference type="GO" id="GO:0004674">
    <property type="term" value="F:protein serine/threonine kinase activity"/>
    <property type="evidence" value="ECO:0007669"/>
    <property type="project" value="UniProtKB-KW"/>
</dbReference>
<keyword evidence="6 18" id="KW-0732">Signal</keyword>
<dbReference type="OMA" id="GCHNITT"/>
<feature type="domain" description="Protein kinase" evidence="19">
    <location>
        <begin position="300"/>
        <end position="583"/>
    </location>
</feature>
<dbReference type="InterPro" id="IPR011009">
    <property type="entry name" value="Kinase-like_dom_sf"/>
</dbReference>
<evidence type="ECO:0000256" key="2">
    <source>
        <dbReference type="ARBA" id="ARBA00012513"/>
    </source>
</evidence>
<dbReference type="FunFam" id="3.30.200.20:FF:000390">
    <property type="entry name" value="probable LRR receptor-like serine/threonine-protein kinase RKF3"/>
    <property type="match status" value="1"/>
</dbReference>
<dbReference type="PROSITE" id="PS50011">
    <property type="entry name" value="PROTEIN_KINASE_DOM"/>
    <property type="match status" value="1"/>
</dbReference>
<dbReference type="PANTHER" id="PTHR47989">
    <property type="entry name" value="OS01G0750732 PROTEIN"/>
    <property type="match status" value="1"/>
</dbReference>
<feature type="transmembrane region" description="Helical" evidence="17">
    <location>
        <begin position="231"/>
        <end position="256"/>
    </location>
</feature>
<evidence type="ECO:0000256" key="15">
    <source>
        <dbReference type="ARBA" id="ARBA00048679"/>
    </source>
</evidence>
<dbReference type="Pfam" id="PF07714">
    <property type="entry name" value="PK_Tyr_Ser-Thr"/>
    <property type="match status" value="1"/>
</dbReference>
<protein>
    <recommendedName>
        <fullName evidence="2">non-specific serine/threonine protein kinase</fullName>
        <ecNumber evidence="2">2.7.11.1</ecNumber>
    </recommendedName>
</protein>
<evidence type="ECO:0000259" key="19">
    <source>
        <dbReference type="PROSITE" id="PS50011"/>
    </source>
</evidence>
<keyword evidence="9 16" id="KW-0067">ATP-binding</keyword>
<keyword evidence="5 17" id="KW-0812">Transmembrane</keyword>
<keyword evidence="10 17" id="KW-1133">Transmembrane helix</keyword>
<dbReference type="InterPro" id="IPR043891">
    <property type="entry name" value="SPARK"/>
</dbReference>